<keyword evidence="3" id="KW-1185">Reference proteome</keyword>
<keyword evidence="2" id="KW-0540">Nuclease</keyword>
<feature type="domain" description="Putative restriction endonuclease" evidence="1">
    <location>
        <begin position="16"/>
        <end position="146"/>
    </location>
</feature>
<dbReference type="AlphaFoldDB" id="A0A3D9ZPE4"/>
<dbReference type="Gene3D" id="3.90.1570.10">
    <property type="entry name" value="tt1808, chain A"/>
    <property type="match status" value="1"/>
</dbReference>
<dbReference type="InterPro" id="IPR011335">
    <property type="entry name" value="Restrct_endonuc-II-like"/>
</dbReference>
<dbReference type="SUPFAM" id="SSF52980">
    <property type="entry name" value="Restriction endonuclease-like"/>
    <property type="match status" value="1"/>
</dbReference>
<sequence length="194" mass="21872">MSAAPTLPSRQEWTVEDLGELPRDLRYELINGRLIVPSPVPAHQDLAFEIGFALRAACPPDFLVSTDQSLRINRRNEPRPDLVGIRIEHYGRTPVPVEDAVLAVELVSEHSEFRDMVEKARVYADAGLPAYWVVDQNRPEISLTEMVLGPSKRSYEISNHTTGVFSVDAPWPITIDLPQLSARRAAILERIRLR</sequence>
<gene>
    <name evidence="2" type="ORF">DFJ67_3820</name>
</gene>
<evidence type="ECO:0000313" key="3">
    <source>
        <dbReference type="Proteomes" id="UP000256913"/>
    </source>
</evidence>
<dbReference type="Pfam" id="PF05685">
    <property type="entry name" value="Uma2"/>
    <property type="match status" value="1"/>
</dbReference>
<name>A0A3D9ZPE4_9ACTN</name>
<evidence type="ECO:0000313" key="2">
    <source>
        <dbReference type="EMBL" id="REF97813.1"/>
    </source>
</evidence>
<dbReference type="PANTHER" id="PTHR35400:SF3">
    <property type="entry name" value="SLL1072 PROTEIN"/>
    <property type="match status" value="1"/>
</dbReference>
<proteinExistence type="predicted"/>
<dbReference type="GO" id="GO:0004519">
    <property type="term" value="F:endonuclease activity"/>
    <property type="evidence" value="ECO:0007669"/>
    <property type="project" value="UniProtKB-KW"/>
</dbReference>
<dbReference type="Proteomes" id="UP000256913">
    <property type="component" value="Unassembled WGS sequence"/>
</dbReference>
<protein>
    <submittedName>
        <fullName evidence="2">Uma2 family endonuclease</fullName>
    </submittedName>
</protein>
<keyword evidence="2" id="KW-0378">Hydrolase</keyword>
<evidence type="ECO:0000259" key="1">
    <source>
        <dbReference type="Pfam" id="PF05685"/>
    </source>
</evidence>
<organism evidence="2 3">
    <name type="scientific">Asanoa ferruginea</name>
    <dbReference type="NCBI Taxonomy" id="53367"/>
    <lineage>
        <taxon>Bacteria</taxon>
        <taxon>Bacillati</taxon>
        <taxon>Actinomycetota</taxon>
        <taxon>Actinomycetes</taxon>
        <taxon>Micromonosporales</taxon>
        <taxon>Micromonosporaceae</taxon>
        <taxon>Asanoa</taxon>
    </lineage>
</organism>
<keyword evidence="2" id="KW-0255">Endonuclease</keyword>
<dbReference type="InterPro" id="IPR008538">
    <property type="entry name" value="Uma2"/>
</dbReference>
<dbReference type="EMBL" id="QUMQ01000001">
    <property type="protein sequence ID" value="REF97813.1"/>
    <property type="molecule type" value="Genomic_DNA"/>
</dbReference>
<dbReference type="OrthoDB" id="9799703at2"/>
<dbReference type="CDD" id="cd06260">
    <property type="entry name" value="DUF820-like"/>
    <property type="match status" value="1"/>
</dbReference>
<dbReference type="PANTHER" id="PTHR35400">
    <property type="entry name" value="SLR1083 PROTEIN"/>
    <property type="match status" value="1"/>
</dbReference>
<dbReference type="RefSeq" id="WP_116076389.1">
    <property type="nucleotide sequence ID" value="NZ_BONB01000060.1"/>
</dbReference>
<accession>A0A3D9ZPE4</accession>
<comment type="caution">
    <text evidence="2">The sequence shown here is derived from an EMBL/GenBank/DDBJ whole genome shotgun (WGS) entry which is preliminary data.</text>
</comment>
<reference evidence="2 3" key="1">
    <citation type="submission" date="2018-08" db="EMBL/GenBank/DDBJ databases">
        <title>Sequencing the genomes of 1000 actinobacteria strains.</title>
        <authorList>
            <person name="Klenk H.-P."/>
        </authorList>
    </citation>
    <scope>NUCLEOTIDE SEQUENCE [LARGE SCALE GENOMIC DNA]</scope>
    <source>
        <strain evidence="2 3">DSM 44099</strain>
    </source>
</reference>
<dbReference type="InterPro" id="IPR012296">
    <property type="entry name" value="Nuclease_put_TT1808"/>
</dbReference>